<dbReference type="AlphaFoldDB" id="A0A9K3GN29"/>
<comment type="caution">
    <text evidence="2">The sequence shown here is derived from an EMBL/GenBank/DDBJ whole genome shotgun (WGS) entry which is preliminary data.</text>
</comment>
<gene>
    <name evidence="2" type="ORF">KIPB_012515</name>
</gene>
<feature type="compositionally biased region" description="Low complexity" evidence="1">
    <location>
        <begin position="299"/>
        <end position="325"/>
    </location>
</feature>
<protein>
    <submittedName>
        <fullName evidence="2">Uncharacterized protein</fullName>
    </submittedName>
</protein>
<reference evidence="2 3" key="1">
    <citation type="journal article" date="2018" name="PLoS ONE">
        <title>The draft genome of Kipferlia bialata reveals reductive genome evolution in fornicate parasites.</title>
        <authorList>
            <person name="Tanifuji G."/>
            <person name="Takabayashi S."/>
            <person name="Kume K."/>
            <person name="Takagi M."/>
            <person name="Nakayama T."/>
            <person name="Kamikawa R."/>
            <person name="Inagaki Y."/>
            <person name="Hashimoto T."/>
        </authorList>
    </citation>
    <scope>NUCLEOTIDE SEQUENCE [LARGE SCALE GENOMIC DNA]</scope>
    <source>
        <strain evidence="2">NY0173</strain>
    </source>
</reference>
<feature type="compositionally biased region" description="Basic residues" evidence="1">
    <location>
        <begin position="133"/>
        <end position="143"/>
    </location>
</feature>
<dbReference type="Proteomes" id="UP000265618">
    <property type="component" value="Unassembled WGS sequence"/>
</dbReference>
<feature type="region of interest" description="Disordered" evidence="1">
    <location>
        <begin position="299"/>
        <end position="376"/>
    </location>
</feature>
<feature type="non-terminal residue" evidence="2">
    <location>
        <position position="1"/>
    </location>
</feature>
<accession>A0A9K3GN29</accession>
<feature type="compositionally biased region" description="Acidic residues" evidence="1">
    <location>
        <begin position="326"/>
        <end position="363"/>
    </location>
</feature>
<sequence>TDCLVSASATQNRSASLSAILDAVVYILHNSCDLHAVRACASLLRVFAECGGASTLRRASSAPPRQSGQAGSVSGARTAISPAALLRDLLSTLLAMSPETAHAALASPSLSLPPMVSAAAPFLGDFLSDNNRRQRRNRGKAGKGGRAQQGSGVLPLPFLSRAGFLPSIYADILVAATRIAVEPVPLGASLALSPAIPLLMYMARQQMGRAVAGDVNACLALLNGVVRSPLPVTYKQREGERAVGGEGESLGVLPLPIMDPTLLGSDMGRTGEVSEHAPVQWIRTPVYVSVMERETVYREVPTAPTAETAPGTTTTTTAPTAAVTEAEAETPAADDAEAEESDEKEGDVEMGAEEVEGEQEEAVETAPPAPAPPIQQELLDDMVMFSDVEEFSD</sequence>
<organism evidence="2 3">
    <name type="scientific">Kipferlia bialata</name>
    <dbReference type="NCBI Taxonomy" id="797122"/>
    <lineage>
        <taxon>Eukaryota</taxon>
        <taxon>Metamonada</taxon>
        <taxon>Carpediemonas-like organisms</taxon>
        <taxon>Kipferlia</taxon>
    </lineage>
</organism>
<dbReference type="EMBL" id="BDIP01005563">
    <property type="protein sequence ID" value="GIQ89909.1"/>
    <property type="molecule type" value="Genomic_DNA"/>
</dbReference>
<evidence type="ECO:0000313" key="3">
    <source>
        <dbReference type="Proteomes" id="UP000265618"/>
    </source>
</evidence>
<feature type="region of interest" description="Disordered" evidence="1">
    <location>
        <begin position="129"/>
        <end position="149"/>
    </location>
</feature>
<evidence type="ECO:0000256" key="1">
    <source>
        <dbReference type="SAM" id="MobiDB-lite"/>
    </source>
</evidence>
<proteinExistence type="predicted"/>
<evidence type="ECO:0000313" key="2">
    <source>
        <dbReference type="EMBL" id="GIQ89909.1"/>
    </source>
</evidence>
<name>A0A9K3GN29_9EUKA</name>
<keyword evidence="3" id="KW-1185">Reference proteome</keyword>